<dbReference type="SUPFAM" id="SSF57850">
    <property type="entry name" value="RING/U-box"/>
    <property type="match status" value="1"/>
</dbReference>
<dbReference type="Pfam" id="PF13445">
    <property type="entry name" value="zf-RING_UBOX"/>
    <property type="match status" value="1"/>
</dbReference>
<evidence type="ECO:0000256" key="4">
    <source>
        <dbReference type="PROSITE-ProRule" id="PRU00175"/>
    </source>
</evidence>
<dbReference type="InterPro" id="IPR047134">
    <property type="entry name" value="RNF4"/>
</dbReference>
<evidence type="ECO:0000259" key="6">
    <source>
        <dbReference type="PROSITE" id="PS50089"/>
    </source>
</evidence>
<feature type="region of interest" description="Disordered" evidence="5">
    <location>
        <begin position="1"/>
        <end position="93"/>
    </location>
</feature>
<dbReference type="PROSITE" id="PS50089">
    <property type="entry name" value="ZF_RING_2"/>
    <property type="match status" value="1"/>
</dbReference>
<gene>
    <name evidence="8" type="ORF">BN1708_007156</name>
    <name evidence="7" type="ORF">BN1723_012461</name>
</gene>
<keyword evidence="2 4" id="KW-0863">Zinc-finger</keyword>
<evidence type="ECO:0000313" key="9">
    <source>
        <dbReference type="Proteomes" id="UP000044602"/>
    </source>
</evidence>
<dbReference type="Proteomes" id="UP000045706">
    <property type="component" value="Unassembled WGS sequence"/>
</dbReference>
<feature type="compositionally biased region" description="Polar residues" evidence="5">
    <location>
        <begin position="79"/>
        <end position="90"/>
    </location>
</feature>
<dbReference type="STRING" id="100787.A0A0G4LJ71"/>
<keyword evidence="3" id="KW-0862">Zinc</keyword>
<dbReference type="AlphaFoldDB" id="A0A0G4LJ71"/>
<dbReference type="InterPro" id="IPR001841">
    <property type="entry name" value="Znf_RING"/>
</dbReference>
<evidence type="ECO:0000256" key="3">
    <source>
        <dbReference type="ARBA" id="ARBA00022833"/>
    </source>
</evidence>
<dbReference type="SMART" id="SM00184">
    <property type="entry name" value="RING"/>
    <property type="match status" value="1"/>
</dbReference>
<name>A0A0G4LJ71_VERLO</name>
<evidence type="ECO:0000256" key="1">
    <source>
        <dbReference type="ARBA" id="ARBA00022723"/>
    </source>
</evidence>
<dbReference type="Gene3D" id="3.30.40.10">
    <property type="entry name" value="Zinc/RING finger domain, C3HC4 (zinc finger)"/>
    <property type="match status" value="1"/>
</dbReference>
<dbReference type="GO" id="GO:0008270">
    <property type="term" value="F:zinc ion binding"/>
    <property type="evidence" value="ECO:0007669"/>
    <property type="project" value="UniProtKB-KW"/>
</dbReference>
<protein>
    <recommendedName>
        <fullName evidence="6">RING-type domain-containing protein</fullName>
    </recommendedName>
</protein>
<feature type="region of interest" description="Disordered" evidence="5">
    <location>
        <begin position="225"/>
        <end position="249"/>
    </location>
</feature>
<dbReference type="Proteomes" id="UP000044602">
    <property type="component" value="Unassembled WGS sequence"/>
</dbReference>
<sequence>MNFSGGNIENTNSGWNFDGLPDDVQSIASTNESFAPNHPGGWSRSRNVAPSPVLGSSRSMIPSDSSGSHRDGYRALSPHLSSNVSSNPGNNHPGMPSFAHWNIMSGSHAGALGLPIRDSSRASSVSSFPQDHIQDFATTQVSDEDNYTIFDDDGSRPFEYASMQPGTAHSLGNRSLGQAPFWIYDNDGDDEDSDITEIDHAPRYQDAYSRGGQVDHPLSVAQASLSNVGSRNSSNTHSEPPRNRVANPTAIDAVSNDEGNGGINESNEGQSAAFWPDLRPLLTDEAAIRNLHLQCPICNDASDDMRVLSCGHILCKDCLYRVLKNRDGARGNPRGRSRECPFCRIQLGQKRGCHPNCPQDKSWTIGLRVPASMAELAHFPLTIAEGGGKPLSCTDCREGRVMNAFKRLCQELLNDKHARVAISDGSQAANVAPDTHTAVPEMQTMCDAVMDVLYSPEFCSKYAGVQAPVMRKRATAEFIKRR</sequence>
<evidence type="ECO:0000256" key="5">
    <source>
        <dbReference type="SAM" id="MobiDB-lite"/>
    </source>
</evidence>
<feature type="compositionally biased region" description="Polar residues" evidence="5">
    <location>
        <begin position="225"/>
        <end position="238"/>
    </location>
</feature>
<reference evidence="9 10" key="1">
    <citation type="submission" date="2015-05" db="EMBL/GenBank/DDBJ databases">
        <authorList>
            <person name="Fogelqvist Johan"/>
        </authorList>
    </citation>
    <scope>NUCLEOTIDE SEQUENCE [LARGE SCALE GENOMIC DNA]</scope>
    <source>
        <strain evidence="8">VL1</strain>
        <strain evidence="7">VL2</strain>
    </source>
</reference>
<dbReference type="InterPro" id="IPR027370">
    <property type="entry name" value="Znf-RING_euk"/>
</dbReference>
<evidence type="ECO:0000313" key="10">
    <source>
        <dbReference type="Proteomes" id="UP000045706"/>
    </source>
</evidence>
<dbReference type="PROSITE" id="PS00518">
    <property type="entry name" value="ZF_RING_1"/>
    <property type="match status" value="1"/>
</dbReference>
<feature type="domain" description="RING-type" evidence="6">
    <location>
        <begin position="295"/>
        <end position="344"/>
    </location>
</feature>
<dbReference type="PANTHER" id="PTHR23041:SF78">
    <property type="entry name" value="E3 UBIQUITIN-PROTEIN LIGASE RNF4"/>
    <property type="match status" value="1"/>
</dbReference>
<feature type="compositionally biased region" description="Polar residues" evidence="5">
    <location>
        <begin position="1"/>
        <end position="15"/>
    </location>
</feature>
<dbReference type="InterPro" id="IPR017907">
    <property type="entry name" value="Znf_RING_CS"/>
</dbReference>
<evidence type="ECO:0000256" key="2">
    <source>
        <dbReference type="ARBA" id="ARBA00022771"/>
    </source>
</evidence>
<dbReference type="EMBL" id="CVQI01012225">
    <property type="protein sequence ID" value="CRK21740.1"/>
    <property type="molecule type" value="Genomic_DNA"/>
</dbReference>
<dbReference type="EMBL" id="CVQH01024305">
    <property type="protein sequence ID" value="CRK36724.1"/>
    <property type="molecule type" value="Genomic_DNA"/>
</dbReference>
<proteinExistence type="predicted"/>
<dbReference type="PANTHER" id="PTHR23041">
    <property type="entry name" value="RING FINGER DOMAIN-CONTAINING"/>
    <property type="match status" value="1"/>
</dbReference>
<organism evidence="7 10">
    <name type="scientific">Verticillium longisporum</name>
    <name type="common">Verticillium dahliae var. longisporum</name>
    <dbReference type="NCBI Taxonomy" id="100787"/>
    <lineage>
        <taxon>Eukaryota</taxon>
        <taxon>Fungi</taxon>
        <taxon>Dikarya</taxon>
        <taxon>Ascomycota</taxon>
        <taxon>Pezizomycotina</taxon>
        <taxon>Sordariomycetes</taxon>
        <taxon>Hypocreomycetidae</taxon>
        <taxon>Glomerellales</taxon>
        <taxon>Plectosphaerellaceae</taxon>
        <taxon>Verticillium</taxon>
    </lineage>
</organism>
<keyword evidence="9" id="KW-1185">Reference proteome</keyword>
<evidence type="ECO:0000313" key="7">
    <source>
        <dbReference type="EMBL" id="CRK21740.1"/>
    </source>
</evidence>
<feature type="compositionally biased region" description="Polar residues" evidence="5">
    <location>
        <begin position="44"/>
        <end position="66"/>
    </location>
</feature>
<accession>A0A0G4LJ71</accession>
<evidence type="ECO:0000313" key="8">
    <source>
        <dbReference type="EMBL" id="CRK36724.1"/>
    </source>
</evidence>
<keyword evidence="1" id="KW-0479">Metal-binding</keyword>
<dbReference type="InterPro" id="IPR013083">
    <property type="entry name" value="Znf_RING/FYVE/PHD"/>
</dbReference>